<dbReference type="InterPro" id="IPR039547">
    <property type="entry name" value="Ribosomal_eL19"/>
</dbReference>
<sequence length="122" mass="13590">MSFLALLAPEILICMFYFIATMSIICHEMCGFTNRRVLLVCCNVWRGCEGCSSSLVLAGNHGCKIAGKRKGTREARLPTKILWMRRMRVLRRLLRPNAEAPKQPEVAAVPEAAAKPTQSLVT</sequence>
<feature type="region of interest" description="Disordered" evidence="1">
    <location>
        <begin position="100"/>
        <end position="122"/>
    </location>
</feature>
<dbReference type="GO" id="GO:0006412">
    <property type="term" value="P:translation"/>
    <property type="evidence" value="ECO:0007669"/>
    <property type="project" value="InterPro"/>
</dbReference>
<evidence type="ECO:0000256" key="2">
    <source>
        <dbReference type="SAM" id="Phobius"/>
    </source>
</evidence>
<evidence type="ECO:0000259" key="3">
    <source>
        <dbReference type="Pfam" id="PF25476"/>
    </source>
</evidence>
<keyword evidence="5" id="KW-1185">Reference proteome</keyword>
<reference evidence="4" key="2">
    <citation type="submission" date="2021-03" db="UniProtKB">
        <authorList>
            <consortium name="EnsemblPlants"/>
        </authorList>
    </citation>
    <scope>IDENTIFICATION</scope>
</reference>
<dbReference type="InterPro" id="IPR057260">
    <property type="entry name" value="Ribosomal_L19e_C"/>
</dbReference>
<protein>
    <recommendedName>
        <fullName evidence="3">Ribosomal protein L19e C-terminal domain-containing protein</fullName>
    </recommendedName>
</protein>
<evidence type="ECO:0000313" key="4">
    <source>
        <dbReference type="EnsemblPlants" id="AUR62022335-RA:cds"/>
    </source>
</evidence>
<dbReference type="GO" id="GO:0003735">
    <property type="term" value="F:structural constituent of ribosome"/>
    <property type="evidence" value="ECO:0007669"/>
    <property type="project" value="InterPro"/>
</dbReference>
<organism evidence="4 5">
    <name type="scientific">Chenopodium quinoa</name>
    <name type="common">Quinoa</name>
    <dbReference type="NCBI Taxonomy" id="63459"/>
    <lineage>
        <taxon>Eukaryota</taxon>
        <taxon>Viridiplantae</taxon>
        <taxon>Streptophyta</taxon>
        <taxon>Embryophyta</taxon>
        <taxon>Tracheophyta</taxon>
        <taxon>Spermatophyta</taxon>
        <taxon>Magnoliopsida</taxon>
        <taxon>eudicotyledons</taxon>
        <taxon>Gunneridae</taxon>
        <taxon>Pentapetalae</taxon>
        <taxon>Caryophyllales</taxon>
        <taxon>Chenopodiaceae</taxon>
        <taxon>Chenopodioideae</taxon>
        <taxon>Atripliceae</taxon>
        <taxon>Chenopodium</taxon>
    </lineage>
</organism>
<dbReference type="PANTHER" id="PTHR10722">
    <property type="entry name" value="60S RIBOSOMAL PROTEIN L19"/>
    <property type="match status" value="1"/>
</dbReference>
<feature type="domain" description="Ribosomal protein L19e C-terminal" evidence="3">
    <location>
        <begin position="65"/>
        <end position="95"/>
    </location>
</feature>
<accession>A0A803M287</accession>
<keyword evidence="2" id="KW-0472">Membrane</keyword>
<keyword evidence="2" id="KW-0812">Transmembrane</keyword>
<feature type="compositionally biased region" description="Low complexity" evidence="1">
    <location>
        <begin position="100"/>
        <end position="116"/>
    </location>
</feature>
<feature type="transmembrane region" description="Helical" evidence="2">
    <location>
        <begin position="6"/>
        <end position="26"/>
    </location>
</feature>
<evidence type="ECO:0000256" key="1">
    <source>
        <dbReference type="SAM" id="MobiDB-lite"/>
    </source>
</evidence>
<reference evidence="4" key="1">
    <citation type="journal article" date="2017" name="Nature">
        <title>The genome of Chenopodium quinoa.</title>
        <authorList>
            <person name="Jarvis D.E."/>
            <person name="Ho Y.S."/>
            <person name="Lightfoot D.J."/>
            <person name="Schmoeckel S.M."/>
            <person name="Li B."/>
            <person name="Borm T.J.A."/>
            <person name="Ohyanagi H."/>
            <person name="Mineta K."/>
            <person name="Michell C.T."/>
            <person name="Saber N."/>
            <person name="Kharbatia N.M."/>
            <person name="Rupper R.R."/>
            <person name="Sharp A.R."/>
            <person name="Dally N."/>
            <person name="Boughton B.A."/>
            <person name="Woo Y.H."/>
            <person name="Gao G."/>
            <person name="Schijlen E.G.W.M."/>
            <person name="Guo X."/>
            <person name="Momin A.A."/>
            <person name="Negrao S."/>
            <person name="Al-Babili S."/>
            <person name="Gehring C."/>
            <person name="Roessner U."/>
            <person name="Jung C."/>
            <person name="Murphy K."/>
            <person name="Arold S.T."/>
            <person name="Gojobori T."/>
            <person name="van der Linden C.G."/>
            <person name="van Loo E.N."/>
            <person name="Jellen E.N."/>
            <person name="Maughan P.J."/>
            <person name="Tester M."/>
        </authorList>
    </citation>
    <scope>NUCLEOTIDE SEQUENCE [LARGE SCALE GENOMIC DNA]</scope>
    <source>
        <strain evidence="4">cv. PI 614886</strain>
    </source>
</reference>
<proteinExistence type="predicted"/>
<keyword evidence="2" id="KW-1133">Transmembrane helix</keyword>
<dbReference type="EnsemblPlants" id="AUR62022335-RA">
    <property type="protein sequence ID" value="AUR62022335-RA:cds"/>
    <property type="gene ID" value="AUR62022335"/>
</dbReference>
<dbReference type="Proteomes" id="UP000596660">
    <property type="component" value="Unplaced"/>
</dbReference>
<dbReference type="SUPFAM" id="SSF48140">
    <property type="entry name" value="Ribosomal protein L19 (L19e)"/>
    <property type="match status" value="1"/>
</dbReference>
<dbReference type="InterPro" id="IPR035970">
    <property type="entry name" value="60S_ribosomal_eL19_sf"/>
</dbReference>
<evidence type="ECO:0000313" key="5">
    <source>
        <dbReference type="Proteomes" id="UP000596660"/>
    </source>
</evidence>
<dbReference type="Gramene" id="AUR62022335-RA">
    <property type="protein sequence ID" value="AUR62022335-RA:cds"/>
    <property type="gene ID" value="AUR62022335"/>
</dbReference>
<name>A0A803M287_CHEQI</name>
<dbReference type="AlphaFoldDB" id="A0A803M287"/>
<dbReference type="Gene3D" id="1.10.1200.240">
    <property type="match status" value="1"/>
</dbReference>
<dbReference type="GO" id="GO:0022625">
    <property type="term" value="C:cytosolic large ribosomal subunit"/>
    <property type="evidence" value="ECO:0007669"/>
    <property type="project" value="InterPro"/>
</dbReference>
<dbReference type="GO" id="GO:0003723">
    <property type="term" value="F:RNA binding"/>
    <property type="evidence" value="ECO:0007669"/>
    <property type="project" value="InterPro"/>
</dbReference>
<dbReference type="Pfam" id="PF25476">
    <property type="entry name" value="Ribosomal_L19e_C"/>
    <property type="match status" value="1"/>
</dbReference>